<name>A0ABV4ECU9_9GAMM</name>
<evidence type="ECO:0008006" key="3">
    <source>
        <dbReference type="Google" id="ProtNLM"/>
    </source>
</evidence>
<evidence type="ECO:0000313" key="1">
    <source>
        <dbReference type="EMBL" id="MEY8772604.1"/>
    </source>
</evidence>
<sequence length="99" mass="11714">MELMISQKIRLKLSEKKPPVTEDEIIQCFSNRDGHFLEDNREDHQSDPPTRWFIAETDYGIKLKVVFIFYPGRGVAIRTAYAPDDDEIRIYNKYGYEKL</sequence>
<accession>A0ABV4ECU9</accession>
<organism evidence="1 2">
    <name type="scientific">Erwinia aeris</name>
    <dbReference type="NCBI Taxonomy" id="3239803"/>
    <lineage>
        <taxon>Bacteria</taxon>
        <taxon>Pseudomonadati</taxon>
        <taxon>Pseudomonadota</taxon>
        <taxon>Gammaproteobacteria</taxon>
        <taxon>Enterobacterales</taxon>
        <taxon>Erwiniaceae</taxon>
        <taxon>Erwinia</taxon>
    </lineage>
</organism>
<proteinExistence type="predicted"/>
<evidence type="ECO:0000313" key="2">
    <source>
        <dbReference type="Proteomes" id="UP001565243"/>
    </source>
</evidence>
<comment type="caution">
    <text evidence="1">The sequence shown here is derived from an EMBL/GenBank/DDBJ whole genome shotgun (WGS) entry which is preliminary data.</text>
</comment>
<dbReference type="RefSeq" id="WP_369896409.1">
    <property type="nucleotide sequence ID" value="NZ_JBGFFX010000014.1"/>
</dbReference>
<gene>
    <name evidence="1" type="ORF">AB6T85_19540</name>
</gene>
<protein>
    <recommendedName>
        <fullName evidence="3">ADP-ribosyl-(Dinitrogen reductase) hydrolase</fullName>
    </recommendedName>
</protein>
<keyword evidence="2" id="KW-1185">Reference proteome</keyword>
<dbReference type="Proteomes" id="UP001565243">
    <property type="component" value="Unassembled WGS sequence"/>
</dbReference>
<dbReference type="EMBL" id="JBGFFX010000014">
    <property type="protein sequence ID" value="MEY8772604.1"/>
    <property type="molecule type" value="Genomic_DNA"/>
</dbReference>
<reference evidence="1 2" key="1">
    <citation type="submission" date="2024-07" db="EMBL/GenBank/DDBJ databases">
        <authorList>
            <person name="Hebao G."/>
        </authorList>
    </citation>
    <scope>NUCLEOTIDE SEQUENCE [LARGE SCALE GENOMIC DNA]</scope>
    <source>
        <strain evidence="1 2">ACCC 02193</strain>
    </source>
</reference>